<evidence type="ECO:0000256" key="2">
    <source>
        <dbReference type="ARBA" id="ARBA00022617"/>
    </source>
</evidence>
<organism evidence="8 9">
    <name type="scientific">Actinophytocola xanthii</name>
    <dbReference type="NCBI Taxonomy" id="1912961"/>
    <lineage>
        <taxon>Bacteria</taxon>
        <taxon>Bacillati</taxon>
        <taxon>Actinomycetota</taxon>
        <taxon>Actinomycetes</taxon>
        <taxon>Pseudonocardiales</taxon>
        <taxon>Pseudonocardiaceae</taxon>
    </lineage>
</organism>
<gene>
    <name evidence="8" type="ORF">BU204_04640</name>
</gene>
<dbReference type="InterPro" id="IPR001128">
    <property type="entry name" value="Cyt_P450"/>
</dbReference>
<keyword evidence="6 7" id="KW-0503">Monooxygenase</keyword>
<dbReference type="PANTHER" id="PTHR46696:SF1">
    <property type="entry name" value="CYTOCHROME P450 YJIB-RELATED"/>
    <property type="match status" value="1"/>
</dbReference>
<accession>A0A1Q8CWS0</accession>
<dbReference type="RefSeq" id="WP_075124274.1">
    <property type="nucleotide sequence ID" value="NZ_MSIE01000005.1"/>
</dbReference>
<keyword evidence="9" id="KW-1185">Reference proteome</keyword>
<evidence type="ECO:0000256" key="4">
    <source>
        <dbReference type="ARBA" id="ARBA00023002"/>
    </source>
</evidence>
<dbReference type="FunFam" id="1.10.630.10:FF:000018">
    <property type="entry name" value="Cytochrome P450 monooxygenase"/>
    <property type="match status" value="1"/>
</dbReference>
<dbReference type="Proteomes" id="UP000185596">
    <property type="component" value="Unassembled WGS sequence"/>
</dbReference>
<dbReference type="STRING" id="1912961.BU204_04640"/>
<reference evidence="8 9" key="1">
    <citation type="submission" date="2016-12" db="EMBL/GenBank/DDBJ databases">
        <title>The draft genome sequence of Actinophytocola sp. 11-183.</title>
        <authorList>
            <person name="Wang W."/>
            <person name="Yuan L."/>
        </authorList>
    </citation>
    <scope>NUCLEOTIDE SEQUENCE [LARGE SCALE GENOMIC DNA]</scope>
    <source>
        <strain evidence="8 9">11-183</strain>
    </source>
</reference>
<sequence>MTDTLVFNPTVEGFFGDPYAHYREVRDAERVQEHPLGFWFVSHYADVTQLLRAGLSVEDRHLAEGPLLDQARAIAGDRAGALSLSMLDRDPPDHTRLRSLVTKVFTQRAVAALEPMVTRLVDESLDRIADGGSVDLVEELAFPLPFAVISTMLGTPPTDHVRLRELSGTLVRSLEVVTDPEVLAAIREAEVALSGMTREIIAWKRANPADDLLTALIQAEQDGDKLSDDELVAQVLLLYIAGHETTVNLISNGTVALLRNPAQLELLRARPELAGNAVEELLRYDSPVQQTRRITTAPHVLADREIPAGAFVIACLGSANRDERYWGPTADTVDIERADAHRHVSFGAGHHHCLGAALARLEGRVAIGRLVSRFPSLALDGEVTWNGRLNLRGAASVPVRV</sequence>
<dbReference type="InterPro" id="IPR036396">
    <property type="entry name" value="Cyt_P450_sf"/>
</dbReference>
<dbReference type="GO" id="GO:0005506">
    <property type="term" value="F:iron ion binding"/>
    <property type="evidence" value="ECO:0007669"/>
    <property type="project" value="InterPro"/>
</dbReference>
<dbReference type="InterPro" id="IPR002397">
    <property type="entry name" value="Cyt_P450_B"/>
</dbReference>
<keyword evidence="2 7" id="KW-0349">Heme</keyword>
<dbReference type="EMBL" id="MSIE01000005">
    <property type="protein sequence ID" value="OLF18789.1"/>
    <property type="molecule type" value="Genomic_DNA"/>
</dbReference>
<keyword evidence="4 7" id="KW-0560">Oxidoreductase</keyword>
<keyword evidence="5 7" id="KW-0408">Iron</keyword>
<comment type="caution">
    <text evidence="8">The sequence shown here is derived from an EMBL/GenBank/DDBJ whole genome shotgun (WGS) entry which is preliminary data.</text>
</comment>
<dbReference type="GO" id="GO:0004497">
    <property type="term" value="F:monooxygenase activity"/>
    <property type="evidence" value="ECO:0007669"/>
    <property type="project" value="UniProtKB-KW"/>
</dbReference>
<name>A0A1Q8CWS0_9PSEU</name>
<evidence type="ECO:0000313" key="9">
    <source>
        <dbReference type="Proteomes" id="UP000185596"/>
    </source>
</evidence>
<dbReference type="InterPro" id="IPR017972">
    <property type="entry name" value="Cyt_P450_CS"/>
</dbReference>
<dbReference type="PROSITE" id="PS00086">
    <property type="entry name" value="CYTOCHROME_P450"/>
    <property type="match status" value="1"/>
</dbReference>
<dbReference type="Gene3D" id="1.10.630.10">
    <property type="entry name" value="Cytochrome P450"/>
    <property type="match status" value="1"/>
</dbReference>
<comment type="similarity">
    <text evidence="1 7">Belongs to the cytochrome P450 family.</text>
</comment>
<evidence type="ECO:0000256" key="6">
    <source>
        <dbReference type="ARBA" id="ARBA00023033"/>
    </source>
</evidence>
<evidence type="ECO:0000256" key="1">
    <source>
        <dbReference type="ARBA" id="ARBA00010617"/>
    </source>
</evidence>
<dbReference type="GO" id="GO:0016705">
    <property type="term" value="F:oxidoreductase activity, acting on paired donors, with incorporation or reduction of molecular oxygen"/>
    <property type="evidence" value="ECO:0007669"/>
    <property type="project" value="InterPro"/>
</dbReference>
<evidence type="ECO:0000313" key="8">
    <source>
        <dbReference type="EMBL" id="OLF18789.1"/>
    </source>
</evidence>
<dbReference type="Pfam" id="PF00067">
    <property type="entry name" value="p450"/>
    <property type="match status" value="1"/>
</dbReference>
<dbReference type="OrthoDB" id="3213397at2"/>
<dbReference type="PRINTS" id="PR00359">
    <property type="entry name" value="BP450"/>
</dbReference>
<keyword evidence="3 7" id="KW-0479">Metal-binding</keyword>
<proteinExistence type="inferred from homology"/>
<evidence type="ECO:0000256" key="7">
    <source>
        <dbReference type="RuleBase" id="RU000461"/>
    </source>
</evidence>
<dbReference type="PANTHER" id="PTHR46696">
    <property type="entry name" value="P450, PUTATIVE (EUROFUNG)-RELATED"/>
    <property type="match status" value="1"/>
</dbReference>
<dbReference type="CDD" id="cd20625">
    <property type="entry name" value="CYP164-like"/>
    <property type="match status" value="1"/>
</dbReference>
<protein>
    <submittedName>
        <fullName evidence="8">Cytochrome</fullName>
    </submittedName>
</protein>
<dbReference type="SUPFAM" id="SSF48264">
    <property type="entry name" value="Cytochrome P450"/>
    <property type="match status" value="1"/>
</dbReference>
<evidence type="ECO:0000256" key="3">
    <source>
        <dbReference type="ARBA" id="ARBA00022723"/>
    </source>
</evidence>
<evidence type="ECO:0000256" key="5">
    <source>
        <dbReference type="ARBA" id="ARBA00023004"/>
    </source>
</evidence>
<dbReference type="AlphaFoldDB" id="A0A1Q8CWS0"/>
<dbReference type="GO" id="GO:0020037">
    <property type="term" value="F:heme binding"/>
    <property type="evidence" value="ECO:0007669"/>
    <property type="project" value="InterPro"/>
</dbReference>